<dbReference type="Gene3D" id="3.90.550.10">
    <property type="entry name" value="Spore Coat Polysaccharide Biosynthesis Protein SpsA, Chain A"/>
    <property type="match status" value="1"/>
</dbReference>
<dbReference type="AlphaFoldDB" id="A0A060C7K2"/>
<dbReference type="SUPFAM" id="SSF53448">
    <property type="entry name" value="Nucleotide-diphospho-sugar transferases"/>
    <property type="match status" value="1"/>
</dbReference>
<dbReference type="Pfam" id="PF01501">
    <property type="entry name" value="Glyco_transf_8"/>
    <property type="match status" value="1"/>
</dbReference>
<name>A0A060C7K2_9RHOB</name>
<protein>
    <submittedName>
        <fullName evidence="1">CAZy families GT8 protein</fullName>
    </submittedName>
</protein>
<accession>A0A060C7K2</accession>
<proteinExistence type="predicted"/>
<feature type="non-terminal residue" evidence="1">
    <location>
        <position position="109"/>
    </location>
</feature>
<feature type="non-terminal residue" evidence="1">
    <location>
        <position position="1"/>
    </location>
</feature>
<dbReference type="EMBL" id="KF121700">
    <property type="protein sequence ID" value="AIA88990.1"/>
    <property type="molecule type" value="Genomic_DNA"/>
</dbReference>
<dbReference type="InterPro" id="IPR029044">
    <property type="entry name" value="Nucleotide-diphossugar_trans"/>
</dbReference>
<sequence length="109" mass="12300">DISDLDGYINSGVLLMDADAIRAEPELMDRMQDMRAAQGYPTVDQDRINLLFRDRMTWLDPGWNCSWGRLSRQRRLQQGLPSTPPDSGPMILHFHGPQQTVAQDALSGC</sequence>
<evidence type="ECO:0000313" key="1">
    <source>
        <dbReference type="EMBL" id="AIA88990.1"/>
    </source>
</evidence>
<reference evidence="1" key="1">
    <citation type="journal article" date="2013" name="Environ. Microbiol.">
        <title>Seasonally variable intestinal metagenomes of the red palm weevil (Rhynchophorus ferrugineus).</title>
        <authorList>
            <person name="Jia S."/>
            <person name="Zhang X."/>
            <person name="Zhang G."/>
            <person name="Yin A."/>
            <person name="Zhang S."/>
            <person name="Li F."/>
            <person name="Wang L."/>
            <person name="Zhao D."/>
            <person name="Yun Q."/>
            <person name="Tala"/>
            <person name="Wang J."/>
            <person name="Sun G."/>
            <person name="Baabdullah M."/>
            <person name="Yu X."/>
            <person name="Hu S."/>
            <person name="Al-Mssallem I.S."/>
            <person name="Yu J."/>
        </authorList>
    </citation>
    <scope>NUCLEOTIDE SEQUENCE</scope>
</reference>
<dbReference type="GO" id="GO:0016757">
    <property type="term" value="F:glycosyltransferase activity"/>
    <property type="evidence" value="ECO:0007669"/>
    <property type="project" value="InterPro"/>
</dbReference>
<organism evidence="1">
    <name type="scientific">uncultured Ketogulonicigenium sp</name>
    <dbReference type="NCBI Taxonomy" id="543051"/>
    <lineage>
        <taxon>Bacteria</taxon>
        <taxon>Pseudomonadati</taxon>
        <taxon>Pseudomonadota</taxon>
        <taxon>Alphaproteobacteria</taxon>
        <taxon>Rhodobacterales</taxon>
        <taxon>Roseobacteraceae</taxon>
        <taxon>Ketogulonicigenium</taxon>
        <taxon>environmental samples</taxon>
    </lineage>
</organism>
<dbReference type="InterPro" id="IPR002495">
    <property type="entry name" value="Glyco_trans_8"/>
</dbReference>